<keyword evidence="2" id="KW-0677">Repeat</keyword>
<dbReference type="PANTHER" id="PTHR47841:SF7">
    <property type="entry name" value="CYSTEINE_HISTIDINE-RICH C1 DOMAIN PROTEIN"/>
    <property type="match status" value="1"/>
</dbReference>
<dbReference type="SUPFAM" id="SSF57889">
    <property type="entry name" value="Cysteine-rich domain"/>
    <property type="match status" value="2"/>
</dbReference>
<dbReference type="InterPro" id="IPR046349">
    <property type="entry name" value="C1-like_sf"/>
</dbReference>
<comment type="caution">
    <text evidence="5">The sequence shown here is derived from an EMBL/GenBank/DDBJ whole genome shotgun (WGS) entry which is preliminary data.</text>
</comment>
<feature type="domain" description="Phorbol-ester/DAG-type" evidence="4">
    <location>
        <begin position="189"/>
        <end position="246"/>
    </location>
</feature>
<reference evidence="5 6" key="1">
    <citation type="journal article" date="2024" name="G3 (Bethesda)">
        <title>Genome assembly of Hibiscus sabdariffa L. provides insights into metabolisms of medicinal natural products.</title>
        <authorList>
            <person name="Kim T."/>
        </authorList>
    </citation>
    <scope>NUCLEOTIDE SEQUENCE [LARGE SCALE GENOMIC DNA]</scope>
    <source>
        <strain evidence="5">TK-2024</strain>
        <tissue evidence="5">Old leaves</tissue>
    </source>
</reference>
<keyword evidence="3" id="KW-0862">Zinc</keyword>
<evidence type="ECO:0000256" key="2">
    <source>
        <dbReference type="ARBA" id="ARBA00022737"/>
    </source>
</evidence>
<keyword evidence="1" id="KW-0479">Metal-binding</keyword>
<sequence>MDIQPFRKCLHPSYRYVEKVEGKCCEECGGKISDDAFACQYCDACLHRSCVVKKPRRLSHEITHPLHLQHRLQLKWNFGDFICDKCLYISVIYRYNCSSCDFNLDPACAFSANDDLEPLSFKVGKKKTILHYSHSHKLSFFKYRKIHHKDYDCFWCEKHLSGVCYGCFDRSCRFYLHQVCSDKIPRTFSHPFHPGHPLPLSYVKGICNACKKIISDYSSPCYTCEMCSFRLHFHCAKLLPTLNLACHPHLLTYFTSKSTYSRDSIFKLYCHSCGKDCRGASICRCDI</sequence>
<dbReference type="Proteomes" id="UP001396334">
    <property type="component" value="Unassembled WGS sequence"/>
</dbReference>
<dbReference type="PROSITE" id="PS50216">
    <property type="entry name" value="DHHC"/>
    <property type="match status" value="1"/>
</dbReference>
<dbReference type="PROSITE" id="PS50081">
    <property type="entry name" value="ZF_DAG_PE_2"/>
    <property type="match status" value="1"/>
</dbReference>
<organism evidence="5 6">
    <name type="scientific">Hibiscus sabdariffa</name>
    <name type="common">roselle</name>
    <dbReference type="NCBI Taxonomy" id="183260"/>
    <lineage>
        <taxon>Eukaryota</taxon>
        <taxon>Viridiplantae</taxon>
        <taxon>Streptophyta</taxon>
        <taxon>Embryophyta</taxon>
        <taxon>Tracheophyta</taxon>
        <taxon>Spermatophyta</taxon>
        <taxon>Magnoliopsida</taxon>
        <taxon>eudicotyledons</taxon>
        <taxon>Gunneridae</taxon>
        <taxon>Pentapetalae</taxon>
        <taxon>rosids</taxon>
        <taxon>malvids</taxon>
        <taxon>Malvales</taxon>
        <taxon>Malvaceae</taxon>
        <taxon>Malvoideae</taxon>
        <taxon>Hibiscus</taxon>
    </lineage>
</organism>
<evidence type="ECO:0000313" key="6">
    <source>
        <dbReference type="Proteomes" id="UP001396334"/>
    </source>
</evidence>
<evidence type="ECO:0000256" key="1">
    <source>
        <dbReference type="ARBA" id="ARBA00022723"/>
    </source>
</evidence>
<evidence type="ECO:0000313" key="5">
    <source>
        <dbReference type="EMBL" id="KAK9003466.1"/>
    </source>
</evidence>
<accession>A0ABR2QRY9</accession>
<gene>
    <name evidence="5" type="ORF">V6N11_061028</name>
</gene>
<dbReference type="Pfam" id="PF03107">
    <property type="entry name" value="C1_2"/>
    <property type="match status" value="1"/>
</dbReference>
<dbReference type="PANTHER" id="PTHR47841">
    <property type="entry name" value="DIACYLGLYCEROL KINASE THETA-LIKE-RELATED"/>
    <property type="match status" value="1"/>
</dbReference>
<evidence type="ECO:0000259" key="4">
    <source>
        <dbReference type="PROSITE" id="PS50081"/>
    </source>
</evidence>
<proteinExistence type="predicted"/>
<dbReference type="InterPro" id="IPR002219">
    <property type="entry name" value="PKC_DAG/PE"/>
</dbReference>
<keyword evidence="6" id="KW-1185">Reference proteome</keyword>
<evidence type="ECO:0000256" key="3">
    <source>
        <dbReference type="ARBA" id="ARBA00022833"/>
    </source>
</evidence>
<protein>
    <recommendedName>
        <fullName evidence="4">Phorbol-ester/DAG-type domain-containing protein</fullName>
    </recommendedName>
</protein>
<name>A0ABR2QRY9_9ROSI</name>
<dbReference type="EMBL" id="JBBPBN010000034">
    <property type="protein sequence ID" value="KAK9003466.1"/>
    <property type="molecule type" value="Genomic_DNA"/>
</dbReference>
<dbReference type="InterPro" id="IPR004146">
    <property type="entry name" value="DC1"/>
</dbReference>